<dbReference type="SUPFAM" id="SSF51735">
    <property type="entry name" value="NAD(P)-binding Rossmann-fold domains"/>
    <property type="match status" value="1"/>
</dbReference>
<accession>A0A084JNF1</accession>
<evidence type="ECO:0000313" key="4">
    <source>
        <dbReference type="EMBL" id="KEZ90485.1"/>
    </source>
</evidence>
<gene>
    <name evidence="4" type="ORF">IO98_09245</name>
</gene>
<evidence type="ECO:0000256" key="2">
    <source>
        <dbReference type="ARBA" id="ARBA00023002"/>
    </source>
</evidence>
<reference evidence="4 5" key="1">
    <citation type="submission" date="2014-07" db="EMBL/GenBank/DDBJ databases">
        <title>Draft genome of Clostridium celerecrescens 152B isolated from sediments associated with methane hydrate from Krishna Godavari basin.</title>
        <authorList>
            <person name="Honkalas V.S."/>
            <person name="Dabir A.P."/>
            <person name="Arora P."/>
            <person name="Dhakephalkar P.K."/>
        </authorList>
    </citation>
    <scope>NUCLEOTIDE SEQUENCE [LARGE SCALE GENOMIC DNA]</scope>
    <source>
        <strain evidence="4 5">152B</strain>
    </source>
</reference>
<dbReference type="EMBL" id="JPME01000011">
    <property type="protein sequence ID" value="KEZ90485.1"/>
    <property type="molecule type" value="Genomic_DNA"/>
</dbReference>
<evidence type="ECO:0000259" key="3">
    <source>
        <dbReference type="SMART" id="SM00822"/>
    </source>
</evidence>
<dbReference type="CDD" id="cd05233">
    <property type="entry name" value="SDR_c"/>
    <property type="match status" value="1"/>
</dbReference>
<sequence length="261" mass="28388">MKNDIYHNMFTLAGKKALIPGGTGGLGSAIARAFLQNGADVAVCGGHPEKAAHLEEEATQTGRSFLSLRCDIRDRADVAEMLDQVDKAFGRIDILVNSAGMNRLLPAEDYDEDTFDQVMDLNVKGIHTVTRAVGKRFMIPNRYGRIVNLSSVKGFIGTKQDYIAYCTSKGATNMYTKQLACEWGKYGITCNAIAPTFVRTPINSFQLDDPVFYEKLTDRIPLGRIGREEDIAAAALYLCSDAASFVTGQILGVDGGLTAMQ</sequence>
<name>A0A084JNF1_9FIRM</name>
<comment type="similarity">
    <text evidence="1">Belongs to the short-chain dehydrogenases/reductases (SDR) family.</text>
</comment>
<dbReference type="Proteomes" id="UP000028525">
    <property type="component" value="Unassembled WGS sequence"/>
</dbReference>
<dbReference type="PRINTS" id="PR00081">
    <property type="entry name" value="GDHRDH"/>
</dbReference>
<evidence type="ECO:0000313" key="5">
    <source>
        <dbReference type="Proteomes" id="UP000028525"/>
    </source>
</evidence>
<dbReference type="RefSeq" id="WP_038280331.1">
    <property type="nucleotide sequence ID" value="NZ_JPME01000011.1"/>
</dbReference>
<dbReference type="InterPro" id="IPR020904">
    <property type="entry name" value="Sc_DH/Rdtase_CS"/>
</dbReference>
<feature type="domain" description="Ketoreductase" evidence="3">
    <location>
        <begin position="15"/>
        <end position="196"/>
    </location>
</feature>
<dbReference type="SMART" id="SM00822">
    <property type="entry name" value="PKS_KR"/>
    <property type="match status" value="1"/>
</dbReference>
<dbReference type="InterPro" id="IPR036291">
    <property type="entry name" value="NAD(P)-bd_dom_sf"/>
</dbReference>
<dbReference type="NCBIfam" id="NF005559">
    <property type="entry name" value="PRK07231.1"/>
    <property type="match status" value="1"/>
</dbReference>
<dbReference type="FunFam" id="3.40.50.720:FF:000084">
    <property type="entry name" value="Short-chain dehydrogenase reductase"/>
    <property type="match status" value="1"/>
</dbReference>
<dbReference type="PROSITE" id="PS00061">
    <property type="entry name" value="ADH_SHORT"/>
    <property type="match status" value="1"/>
</dbReference>
<keyword evidence="2" id="KW-0560">Oxidoreductase</keyword>
<dbReference type="AlphaFoldDB" id="A0A084JNF1"/>
<dbReference type="GO" id="GO:0008206">
    <property type="term" value="P:bile acid metabolic process"/>
    <property type="evidence" value="ECO:0007669"/>
    <property type="project" value="UniProtKB-ARBA"/>
</dbReference>
<dbReference type="InterPro" id="IPR057326">
    <property type="entry name" value="KR_dom"/>
</dbReference>
<dbReference type="Pfam" id="PF13561">
    <property type="entry name" value="adh_short_C2"/>
    <property type="match status" value="1"/>
</dbReference>
<keyword evidence="5" id="KW-1185">Reference proteome</keyword>
<protein>
    <submittedName>
        <fullName evidence="4">2-deoxy-D-gluconate 3-dehydrogenase</fullName>
    </submittedName>
</protein>
<dbReference type="OrthoDB" id="9803333at2"/>
<dbReference type="PANTHER" id="PTHR42760">
    <property type="entry name" value="SHORT-CHAIN DEHYDROGENASES/REDUCTASES FAMILY MEMBER"/>
    <property type="match status" value="1"/>
</dbReference>
<proteinExistence type="inferred from homology"/>
<evidence type="ECO:0000256" key="1">
    <source>
        <dbReference type="ARBA" id="ARBA00006484"/>
    </source>
</evidence>
<organism evidence="4 5">
    <name type="scientific">Lacrimispora celerecrescens</name>
    <dbReference type="NCBI Taxonomy" id="29354"/>
    <lineage>
        <taxon>Bacteria</taxon>
        <taxon>Bacillati</taxon>
        <taxon>Bacillota</taxon>
        <taxon>Clostridia</taxon>
        <taxon>Lachnospirales</taxon>
        <taxon>Lachnospiraceae</taxon>
        <taxon>Lacrimispora</taxon>
    </lineage>
</organism>
<dbReference type="PRINTS" id="PR00080">
    <property type="entry name" value="SDRFAMILY"/>
</dbReference>
<comment type="caution">
    <text evidence="4">The sequence shown here is derived from an EMBL/GenBank/DDBJ whole genome shotgun (WGS) entry which is preliminary data.</text>
</comment>
<dbReference type="GO" id="GO:0016616">
    <property type="term" value="F:oxidoreductase activity, acting on the CH-OH group of donors, NAD or NADP as acceptor"/>
    <property type="evidence" value="ECO:0007669"/>
    <property type="project" value="TreeGrafter"/>
</dbReference>
<dbReference type="Gene3D" id="3.40.50.720">
    <property type="entry name" value="NAD(P)-binding Rossmann-like Domain"/>
    <property type="match status" value="1"/>
</dbReference>
<dbReference type="STRING" id="29354.IO98_09245"/>
<dbReference type="InterPro" id="IPR002347">
    <property type="entry name" value="SDR_fam"/>
</dbReference>